<accession>A0AAN6NJG0</accession>
<evidence type="ECO:0000313" key="2">
    <source>
        <dbReference type="EMBL" id="KAK3944787.1"/>
    </source>
</evidence>
<keyword evidence="1" id="KW-0812">Transmembrane</keyword>
<sequence>MLPEWSSKAIYPSLSFIVIWYGDPLVTPPPLLLRPPFVSILALLIHIPHPSSFVLMYLGFLPP</sequence>
<feature type="transmembrane region" description="Helical" evidence="1">
    <location>
        <begin position="37"/>
        <end position="60"/>
    </location>
</feature>
<name>A0AAN6NJG0_9PEZI</name>
<organism evidence="2 3">
    <name type="scientific">Diplogelasinospora grovesii</name>
    <dbReference type="NCBI Taxonomy" id="303347"/>
    <lineage>
        <taxon>Eukaryota</taxon>
        <taxon>Fungi</taxon>
        <taxon>Dikarya</taxon>
        <taxon>Ascomycota</taxon>
        <taxon>Pezizomycotina</taxon>
        <taxon>Sordariomycetes</taxon>
        <taxon>Sordariomycetidae</taxon>
        <taxon>Sordariales</taxon>
        <taxon>Diplogelasinosporaceae</taxon>
        <taxon>Diplogelasinospora</taxon>
    </lineage>
</organism>
<evidence type="ECO:0000313" key="3">
    <source>
        <dbReference type="Proteomes" id="UP001303473"/>
    </source>
</evidence>
<keyword evidence="1" id="KW-1133">Transmembrane helix</keyword>
<dbReference type="EMBL" id="MU853757">
    <property type="protein sequence ID" value="KAK3944787.1"/>
    <property type="molecule type" value="Genomic_DNA"/>
</dbReference>
<dbReference type="AlphaFoldDB" id="A0AAN6NJG0"/>
<keyword evidence="3" id="KW-1185">Reference proteome</keyword>
<proteinExistence type="predicted"/>
<keyword evidence="1" id="KW-0472">Membrane</keyword>
<reference evidence="3" key="1">
    <citation type="journal article" date="2023" name="Mol. Phylogenet. Evol.">
        <title>Genome-scale phylogeny and comparative genomics of the fungal order Sordariales.</title>
        <authorList>
            <person name="Hensen N."/>
            <person name="Bonometti L."/>
            <person name="Westerberg I."/>
            <person name="Brannstrom I.O."/>
            <person name="Guillou S."/>
            <person name="Cros-Aarteil S."/>
            <person name="Calhoun S."/>
            <person name="Haridas S."/>
            <person name="Kuo A."/>
            <person name="Mondo S."/>
            <person name="Pangilinan J."/>
            <person name="Riley R."/>
            <person name="LaButti K."/>
            <person name="Andreopoulos B."/>
            <person name="Lipzen A."/>
            <person name="Chen C."/>
            <person name="Yan M."/>
            <person name="Daum C."/>
            <person name="Ng V."/>
            <person name="Clum A."/>
            <person name="Steindorff A."/>
            <person name="Ohm R.A."/>
            <person name="Martin F."/>
            <person name="Silar P."/>
            <person name="Natvig D.O."/>
            <person name="Lalanne C."/>
            <person name="Gautier V."/>
            <person name="Ament-Velasquez S.L."/>
            <person name="Kruys A."/>
            <person name="Hutchinson M.I."/>
            <person name="Powell A.J."/>
            <person name="Barry K."/>
            <person name="Miller A.N."/>
            <person name="Grigoriev I.V."/>
            <person name="Debuchy R."/>
            <person name="Gladieux P."/>
            <person name="Hiltunen Thoren M."/>
            <person name="Johannesson H."/>
        </authorList>
    </citation>
    <scope>NUCLEOTIDE SEQUENCE [LARGE SCALE GENOMIC DNA]</scope>
    <source>
        <strain evidence="3">CBS 340.73</strain>
    </source>
</reference>
<protein>
    <submittedName>
        <fullName evidence="2">Uncharacterized protein</fullName>
    </submittedName>
</protein>
<evidence type="ECO:0000256" key="1">
    <source>
        <dbReference type="SAM" id="Phobius"/>
    </source>
</evidence>
<dbReference type="Proteomes" id="UP001303473">
    <property type="component" value="Unassembled WGS sequence"/>
</dbReference>
<gene>
    <name evidence="2" type="ORF">QBC46DRAFT_373206</name>
</gene>
<comment type="caution">
    <text evidence="2">The sequence shown here is derived from an EMBL/GenBank/DDBJ whole genome shotgun (WGS) entry which is preliminary data.</text>
</comment>